<dbReference type="RefSeq" id="WP_212963187.1">
    <property type="nucleotide sequence ID" value="NZ_BOQT01000008.1"/>
</dbReference>
<keyword evidence="8" id="KW-1185">Reference proteome</keyword>
<feature type="coiled-coil region" evidence="4">
    <location>
        <begin position="688"/>
        <end position="750"/>
    </location>
</feature>
<evidence type="ECO:0000256" key="4">
    <source>
        <dbReference type="SAM" id="Coils"/>
    </source>
</evidence>
<reference evidence="7 8" key="1">
    <citation type="submission" date="2021-03" db="EMBL/GenBank/DDBJ databases">
        <title>Antimicrobial resistance genes in bacteria isolated from Japanese honey, and their potential for conferring macrolide and lincosamide resistance in the American foulbrood pathogen Paenibacillus larvae.</title>
        <authorList>
            <person name="Okamoto M."/>
            <person name="Kumagai M."/>
            <person name="Kanamori H."/>
            <person name="Takamatsu D."/>
        </authorList>
    </citation>
    <scope>NUCLEOTIDE SEQUENCE [LARGE SCALE GENOMIC DNA]</scope>
    <source>
        <strain evidence="7 8">J1TS3</strain>
    </source>
</reference>
<dbReference type="InterPro" id="IPR038729">
    <property type="entry name" value="Rad50/SbcC_AAA"/>
</dbReference>
<accession>A0ABQ4K8N1</accession>
<comment type="subunit">
    <text evidence="2">Heterodimer of SbcC and SbcD.</text>
</comment>
<dbReference type="Gene3D" id="3.40.50.300">
    <property type="entry name" value="P-loop containing nucleotide triphosphate hydrolases"/>
    <property type="match status" value="2"/>
</dbReference>
<feature type="region of interest" description="Disordered" evidence="5">
    <location>
        <begin position="526"/>
        <end position="551"/>
    </location>
</feature>
<sequence length="1044" mass="119316">MRPLKLEMQAFGPYAGIEIIDFTQLQNRTMFVISGKTGAGKTSIFDGISFAIYGKASGEDRNGADLRSHFANDDLQTEVSLEFKLRDKIYYIWRAPQQEKKKARGDGYTTVNAKAELYLIDESGSRKLLAANVRETDEKIKEIIQLDANQFRQILMIPQGDFRKLLTSDSKEKELILQRLFHTEQFKKIEVKLKEKAGLLKNEVEGGIGQRSQKLREIFTNGNDELQAALAEETPSDTIILPLLETLTGEMKQTLAELQKKIEAKQKDRDAAKRKVDEAENILNEMNSLDTLKKQKALLDDKKTLIDEKKKAIDLARLAANLEHQENICQRLKKEIVERTSRKSKMEEELGLTIKAKTVADEKLKREEEKRGVREKFHAELTRLESLREDVFSFSKRKTELNRLELETQNYRQKLDEIKRKVVEWGEALENQQNELKELRQLQDKNIVLIEEKLRLEHVIGNLNQLAMSIEKEKEAMTWLDRCEKELNLAKLKSEDATETLKHIEKRWYSEQAAILAGKLENGSPCPVCGSSQHPSPAHTSGESVSEEDFEAAKTAVHKLDEQLAEVRQRWMKAKADVDLCEKTVLERVNEIKTLLPDIRLEDTPLHLQKLTERQQELSKQIEINTMKTGKISEKEAKITQLGEELKGLNRSLDEMAEKERQAAHQFMETKAVLQSLTLSLPEGIETTDQYERRLSELKKEIQQLDNALKQAQEACAKLNEQTAAQNMALENLAEDIEKLQSSLNVEREKFLNQLHQEGFATYGEYAGSKRDPDWIQTAEKEIQAYGEEYRSITDRLKDYEDRLKGIQRPDIEKLAADFKEQENILLAMNGQLSNLLMNIKKNEEVYHDVRNLNDQIKELEKQYEIIGHLSDITRGQNTYRLTFERFVLAAFLDDILTAANGRLLKMTSGRYQLLRKKERSKGNVQSGLELLVYDQYTGLERHVKTLSGGESFKAALSLALGLADVVQEHAGGVSLETMFIDEGFGTLDPESLDQAIEALMEIQSSGRLVGIISHVPELKERIDVRLEVLAGQNGSSTEFVFLS</sequence>
<organism evidence="7 8">
    <name type="scientific">Siminovitchia fordii</name>
    <dbReference type="NCBI Taxonomy" id="254759"/>
    <lineage>
        <taxon>Bacteria</taxon>
        <taxon>Bacillati</taxon>
        <taxon>Bacillota</taxon>
        <taxon>Bacilli</taxon>
        <taxon>Bacillales</taxon>
        <taxon>Bacillaceae</taxon>
        <taxon>Siminovitchia</taxon>
    </lineage>
</organism>
<feature type="coiled-coil region" evidence="4">
    <location>
        <begin position="480"/>
        <end position="507"/>
    </location>
</feature>
<name>A0ABQ4K8N1_9BACI</name>
<feature type="compositionally biased region" description="Polar residues" evidence="5">
    <location>
        <begin position="530"/>
        <end position="544"/>
    </location>
</feature>
<comment type="similarity">
    <text evidence="1">Belongs to the SMC family. SbcC subfamily.</text>
</comment>
<dbReference type="Pfam" id="PF13558">
    <property type="entry name" value="SbcC_Walker_B"/>
    <property type="match status" value="1"/>
</dbReference>
<evidence type="ECO:0000256" key="5">
    <source>
        <dbReference type="SAM" id="MobiDB-lite"/>
    </source>
</evidence>
<feature type="domain" description="Rad50/SbcC-type AAA" evidence="6">
    <location>
        <begin position="5"/>
        <end position="295"/>
    </location>
</feature>
<feature type="coiled-coil region" evidence="4">
    <location>
        <begin position="244"/>
        <end position="289"/>
    </location>
</feature>
<feature type="coiled-coil region" evidence="4">
    <location>
        <begin position="315"/>
        <end position="349"/>
    </location>
</feature>
<dbReference type="Pfam" id="PF13476">
    <property type="entry name" value="AAA_23"/>
    <property type="match status" value="1"/>
</dbReference>
<evidence type="ECO:0000259" key="6">
    <source>
        <dbReference type="Pfam" id="PF13476"/>
    </source>
</evidence>
<comment type="caution">
    <text evidence="7">The sequence shown here is derived from an EMBL/GenBank/DDBJ whole genome shotgun (WGS) entry which is preliminary data.</text>
</comment>
<dbReference type="InterPro" id="IPR027417">
    <property type="entry name" value="P-loop_NTPase"/>
</dbReference>
<dbReference type="PANTHER" id="PTHR32114:SF2">
    <property type="entry name" value="ABC TRANSPORTER ABCH.3"/>
    <property type="match status" value="1"/>
</dbReference>
<evidence type="ECO:0000313" key="7">
    <source>
        <dbReference type="EMBL" id="GIN21336.1"/>
    </source>
</evidence>
<feature type="coiled-coil region" evidence="4">
    <location>
        <begin position="632"/>
        <end position="659"/>
    </location>
</feature>
<proteinExistence type="inferred from homology"/>
<feature type="coiled-coil region" evidence="4">
    <location>
        <begin position="843"/>
        <end position="870"/>
    </location>
</feature>
<evidence type="ECO:0000256" key="3">
    <source>
        <dbReference type="ARBA" id="ARBA00013368"/>
    </source>
</evidence>
<dbReference type="EMBL" id="BOQT01000008">
    <property type="protein sequence ID" value="GIN21336.1"/>
    <property type="molecule type" value="Genomic_DNA"/>
</dbReference>
<evidence type="ECO:0000256" key="1">
    <source>
        <dbReference type="ARBA" id="ARBA00006930"/>
    </source>
</evidence>
<gene>
    <name evidence="7" type="primary">sbcC</name>
    <name evidence="7" type="ORF">J1TS3_24700</name>
</gene>
<keyword evidence="4" id="KW-0175">Coiled coil</keyword>
<dbReference type="Proteomes" id="UP000680279">
    <property type="component" value="Unassembled WGS sequence"/>
</dbReference>
<dbReference type="PANTHER" id="PTHR32114">
    <property type="entry name" value="ABC TRANSPORTER ABCH.3"/>
    <property type="match status" value="1"/>
</dbReference>
<feature type="coiled-coil region" evidence="4">
    <location>
        <begin position="776"/>
        <end position="803"/>
    </location>
</feature>
<evidence type="ECO:0000256" key="2">
    <source>
        <dbReference type="ARBA" id="ARBA00011322"/>
    </source>
</evidence>
<evidence type="ECO:0000313" key="8">
    <source>
        <dbReference type="Proteomes" id="UP000680279"/>
    </source>
</evidence>
<feature type="coiled-coil region" evidence="4">
    <location>
        <begin position="401"/>
        <end position="442"/>
    </location>
</feature>
<dbReference type="SUPFAM" id="SSF52540">
    <property type="entry name" value="P-loop containing nucleoside triphosphate hydrolases"/>
    <property type="match status" value="1"/>
</dbReference>
<protein>
    <recommendedName>
        <fullName evidence="3">Nuclease SbcCD subunit C</fullName>
    </recommendedName>
</protein>